<dbReference type="InterPro" id="IPR016181">
    <property type="entry name" value="Acyl_CoA_acyltransferase"/>
</dbReference>
<reference evidence="2 3" key="1">
    <citation type="submission" date="2020-03" db="EMBL/GenBank/DDBJ databases">
        <title>Sequencing the genomes of 1000 actinobacteria strains.</title>
        <authorList>
            <person name="Klenk H.-P."/>
        </authorList>
    </citation>
    <scope>NUCLEOTIDE SEQUENCE [LARGE SCALE GENOMIC DNA]</scope>
    <source>
        <strain evidence="2 3">DSM 45685</strain>
    </source>
</reference>
<dbReference type="PROSITE" id="PS51186">
    <property type="entry name" value="GNAT"/>
    <property type="match status" value="1"/>
</dbReference>
<dbReference type="GO" id="GO:0005737">
    <property type="term" value="C:cytoplasm"/>
    <property type="evidence" value="ECO:0007669"/>
    <property type="project" value="TreeGrafter"/>
</dbReference>
<dbReference type="SUPFAM" id="SSF55729">
    <property type="entry name" value="Acyl-CoA N-acyltransferases (Nat)"/>
    <property type="match status" value="1"/>
</dbReference>
<dbReference type="RefSeq" id="WP_167166665.1">
    <property type="nucleotide sequence ID" value="NZ_JAAOYM010000001.1"/>
</dbReference>
<dbReference type="Pfam" id="PF13302">
    <property type="entry name" value="Acetyltransf_3"/>
    <property type="match status" value="1"/>
</dbReference>
<sequence>MTSIWDGTKVRLRGIEPEDWQAFMRFDQFSADMRSVDLIHPPRSAAGYRRWATDRATQPASDDEFQLAIESLSEQIVVGALSTTNIDQRAGRFSYGIGIGRDYQRRGFASDAIVVLLRYMFGERRFHKCGVGIYAFNEASINLHEKLGFQVEGRLRDHEYFAGRHHDVVIMGVTIAEFTERYPLPDV</sequence>
<dbReference type="InterPro" id="IPR000182">
    <property type="entry name" value="GNAT_dom"/>
</dbReference>
<keyword evidence="3" id="KW-1185">Reference proteome</keyword>
<evidence type="ECO:0000259" key="1">
    <source>
        <dbReference type="PROSITE" id="PS51186"/>
    </source>
</evidence>
<dbReference type="PANTHER" id="PTHR43441">
    <property type="entry name" value="RIBOSOMAL-PROTEIN-SERINE ACETYLTRANSFERASE"/>
    <property type="match status" value="1"/>
</dbReference>
<protein>
    <submittedName>
        <fullName evidence="2">RimJ/RimL family protein N-acetyltransferase</fullName>
    </submittedName>
</protein>
<dbReference type="InterPro" id="IPR051908">
    <property type="entry name" value="Ribosomal_N-acetyltransferase"/>
</dbReference>
<accession>A0A7X5ZPQ8</accession>
<dbReference type="GO" id="GO:1990189">
    <property type="term" value="F:protein N-terminal-serine acetyltransferase activity"/>
    <property type="evidence" value="ECO:0007669"/>
    <property type="project" value="TreeGrafter"/>
</dbReference>
<dbReference type="GO" id="GO:0008999">
    <property type="term" value="F:protein-N-terminal-alanine acetyltransferase activity"/>
    <property type="evidence" value="ECO:0007669"/>
    <property type="project" value="TreeGrafter"/>
</dbReference>
<gene>
    <name evidence="2" type="ORF">FHU38_000854</name>
</gene>
<dbReference type="PANTHER" id="PTHR43441:SF11">
    <property type="entry name" value="RIBOSOMAL-PROTEIN-SERINE ACETYLTRANSFERASE"/>
    <property type="match status" value="1"/>
</dbReference>
<dbReference type="Proteomes" id="UP000545493">
    <property type="component" value="Unassembled WGS sequence"/>
</dbReference>
<evidence type="ECO:0000313" key="2">
    <source>
        <dbReference type="EMBL" id="NIJ10510.1"/>
    </source>
</evidence>
<dbReference type="AlphaFoldDB" id="A0A7X5ZPQ8"/>
<feature type="domain" description="N-acetyltransferase" evidence="1">
    <location>
        <begin position="10"/>
        <end position="176"/>
    </location>
</feature>
<comment type="caution">
    <text evidence="2">The sequence shown here is derived from an EMBL/GenBank/DDBJ whole genome shotgun (WGS) entry which is preliminary data.</text>
</comment>
<evidence type="ECO:0000313" key="3">
    <source>
        <dbReference type="Proteomes" id="UP000545493"/>
    </source>
</evidence>
<dbReference type="EMBL" id="JAAOYM010000001">
    <property type="protein sequence ID" value="NIJ10510.1"/>
    <property type="molecule type" value="Genomic_DNA"/>
</dbReference>
<proteinExistence type="predicted"/>
<dbReference type="Gene3D" id="3.40.630.30">
    <property type="match status" value="1"/>
</dbReference>
<organism evidence="2 3">
    <name type="scientific">Saccharomonospora amisosensis</name>
    <dbReference type="NCBI Taxonomy" id="1128677"/>
    <lineage>
        <taxon>Bacteria</taxon>
        <taxon>Bacillati</taxon>
        <taxon>Actinomycetota</taxon>
        <taxon>Actinomycetes</taxon>
        <taxon>Pseudonocardiales</taxon>
        <taxon>Pseudonocardiaceae</taxon>
        <taxon>Saccharomonospora</taxon>
    </lineage>
</organism>
<keyword evidence="2" id="KW-0808">Transferase</keyword>
<name>A0A7X5ZPQ8_9PSEU</name>